<sequence length="112" mass="12977">MTNITLLKRYNSYTNCLQNYSTNETAEEIQQRIQTELNRVYDVYYGWLALPLASIALVITIIFIISIFRAIRLHRVSRKSYVLILNRSIGDLLACTVAIFNGIYILLEDDVK</sequence>
<reference evidence="3" key="1">
    <citation type="submission" date="2022-11" db="UniProtKB">
        <authorList>
            <consortium name="WormBaseParasite"/>
        </authorList>
    </citation>
    <scope>IDENTIFICATION</scope>
</reference>
<organism evidence="2 3">
    <name type="scientific">Acrobeloides nanus</name>
    <dbReference type="NCBI Taxonomy" id="290746"/>
    <lineage>
        <taxon>Eukaryota</taxon>
        <taxon>Metazoa</taxon>
        <taxon>Ecdysozoa</taxon>
        <taxon>Nematoda</taxon>
        <taxon>Chromadorea</taxon>
        <taxon>Rhabditida</taxon>
        <taxon>Tylenchina</taxon>
        <taxon>Cephalobomorpha</taxon>
        <taxon>Cephaloboidea</taxon>
        <taxon>Cephalobidae</taxon>
        <taxon>Acrobeloides</taxon>
    </lineage>
</organism>
<evidence type="ECO:0000256" key="1">
    <source>
        <dbReference type="SAM" id="Phobius"/>
    </source>
</evidence>
<dbReference type="WBParaSite" id="ACRNAN_scaffold4835.g22058.t1">
    <property type="protein sequence ID" value="ACRNAN_scaffold4835.g22058.t1"/>
    <property type="gene ID" value="ACRNAN_scaffold4835.g22058"/>
</dbReference>
<dbReference type="SUPFAM" id="SSF81321">
    <property type="entry name" value="Family A G protein-coupled receptor-like"/>
    <property type="match status" value="1"/>
</dbReference>
<keyword evidence="1" id="KW-0472">Membrane</keyword>
<evidence type="ECO:0000313" key="2">
    <source>
        <dbReference type="Proteomes" id="UP000887540"/>
    </source>
</evidence>
<dbReference type="AlphaFoldDB" id="A0A914DZU3"/>
<dbReference type="Gene3D" id="1.20.1070.10">
    <property type="entry name" value="Rhodopsin 7-helix transmembrane proteins"/>
    <property type="match status" value="1"/>
</dbReference>
<proteinExistence type="predicted"/>
<evidence type="ECO:0000313" key="3">
    <source>
        <dbReference type="WBParaSite" id="ACRNAN_scaffold4835.g22058.t1"/>
    </source>
</evidence>
<protein>
    <submittedName>
        <fullName evidence="3">G-protein coupled receptors family 1 profile domain-containing protein</fullName>
    </submittedName>
</protein>
<name>A0A914DZU3_9BILA</name>
<feature type="transmembrane region" description="Helical" evidence="1">
    <location>
        <begin position="44"/>
        <end position="68"/>
    </location>
</feature>
<keyword evidence="1" id="KW-0812">Transmembrane</keyword>
<keyword evidence="2" id="KW-1185">Reference proteome</keyword>
<accession>A0A914DZU3</accession>
<keyword evidence="1" id="KW-1133">Transmembrane helix</keyword>
<feature type="transmembrane region" description="Helical" evidence="1">
    <location>
        <begin position="89"/>
        <end position="107"/>
    </location>
</feature>
<dbReference type="Proteomes" id="UP000887540">
    <property type="component" value="Unplaced"/>
</dbReference>